<evidence type="ECO:0000313" key="2">
    <source>
        <dbReference type="EMBL" id="GAA2802836.1"/>
    </source>
</evidence>
<feature type="region of interest" description="Disordered" evidence="1">
    <location>
        <begin position="158"/>
        <end position="178"/>
    </location>
</feature>
<evidence type="ECO:0000256" key="1">
    <source>
        <dbReference type="SAM" id="MobiDB-lite"/>
    </source>
</evidence>
<accession>A0ABN3VI26</accession>
<keyword evidence="3" id="KW-1185">Reference proteome</keyword>
<evidence type="ECO:0008006" key="4">
    <source>
        <dbReference type="Google" id="ProtNLM"/>
    </source>
</evidence>
<protein>
    <recommendedName>
        <fullName evidence="4">PE domain-containing protein</fullName>
    </recommendedName>
</protein>
<comment type="caution">
    <text evidence="2">The sequence shown here is derived from an EMBL/GenBank/DDBJ whole genome shotgun (WGS) entry which is preliminary data.</text>
</comment>
<organism evidence="2 3">
    <name type="scientific">Saccharopolyspora taberi</name>
    <dbReference type="NCBI Taxonomy" id="60895"/>
    <lineage>
        <taxon>Bacteria</taxon>
        <taxon>Bacillati</taxon>
        <taxon>Actinomycetota</taxon>
        <taxon>Actinomycetes</taxon>
        <taxon>Pseudonocardiales</taxon>
        <taxon>Pseudonocardiaceae</taxon>
        <taxon>Saccharopolyspora</taxon>
    </lineage>
</organism>
<reference evidence="2 3" key="1">
    <citation type="journal article" date="2019" name="Int. J. Syst. Evol. Microbiol.">
        <title>The Global Catalogue of Microorganisms (GCM) 10K type strain sequencing project: providing services to taxonomists for standard genome sequencing and annotation.</title>
        <authorList>
            <consortium name="The Broad Institute Genomics Platform"/>
            <consortium name="The Broad Institute Genome Sequencing Center for Infectious Disease"/>
            <person name="Wu L."/>
            <person name="Ma J."/>
        </authorList>
    </citation>
    <scope>NUCLEOTIDE SEQUENCE [LARGE SCALE GENOMIC DNA]</scope>
    <source>
        <strain evidence="2 3">JCM 9383</strain>
    </source>
</reference>
<sequence>MLVAGGRVTRGVPVAGDEGNQIPLDGYDQRAMNQAQAMGAVPMGGAMGAAQSAMTMARAAMKAEAAQAASSGMHMLVDPDQVDKLAQFFEDEAEAIMKRARDRQEIFMELPPPAKDPVSTQVANSYVKVAAGGADSYLDNYEKLAQVFHDTAANLRASAQQTRTNDQDAAESFNGGKL</sequence>
<evidence type="ECO:0000313" key="3">
    <source>
        <dbReference type="Proteomes" id="UP001500979"/>
    </source>
</evidence>
<gene>
    <name evidence="2" type="ORF">GCM10010470_42440</name>
</gene>
<name>A0ABN3VI26_9PSEU</name>
<dbReference type="EMBL" id="BAAAUX010000016">
    <property type="protein sequence ID" value="GAA2802836.1"/>
    <property type="molecule type" value="Genomic_DNA"/>
</dbReference>
<dbReference type="Proteomes" id="UP001500979">
    <property type="component" value="Unassembled WGS sequence"/>
</dbReference>
<proteinExistence type="predicted"/>
<dbReference type="Gene3D" id="1.10.287.1060">
    <property type="entry name" value="ESAT-6-like"/>
    <property type="match status" value="1"/>
</dbReference>